<evidence type="ECO:0000256" key="4">
    <source>
        <dbReference type="ARBA" id="ARBA00023239"/>
    </source>
</evidence>
<reference evidence="6 7" key="1">
    <citation type="submission" date="2018-07" db="EMBL/GenBank/DDBJ databases">
        <title>Genomic Encyclopedia of Type Strains, Phase IV (KMG-IV): sequencing the most valuable type-strain genomes for metagenomic binning, comparative biology and taxonomic classification.</title>
        <authorList>
            <person name="Goeker M."/>
        </authorList>
    </citation>
    <scope>NUCLEOTIDE SEQUENCE [LARGE SCALE GENOMIC DNA]</scope>
    <source>
        <strain evidence="6 7">DSM 27696</strain>
    </source>
</reference>
<dbReference type="InterPro" id="IPR036291">
    <property type="entry name" value="NAD(P)-bd_dom_sf"/>
</dbReference>
<name>A0A368X4B1_9BACI</name>
<dbReference type="Pfam" id="PF01370">
    <property type="entry name" value="Epimerase"/>
    <property type="match status" value="1"/>
</dbReference>
<keyword evidence="3" id="KW-0520">NAD</keyword>
<keyword evidence="2" id="KW-0210">Decarboxylase</keyword>
<dbReference type="Gene3D" id="3.40.50.720">
    <property type="entry name" value="NAD(P)-binding Rossmann-like Domain"/>
    <property type="match status" value="1"/>
</dbReference>
<keyword evidence="7" id="KW-1185">Reference proteome</keyword>
<dbReference type="RefSeq" id="WP_114354466.1">
    <property type="nucleotide sequence ID" value="NZ_QPJJ01000022.1"/>
</dbReference>
<comment type="cofactor">
    <cofactor evidence="1">
        <name>NAD(+)</name>
        <dbReference type="ChEBI" id="CHEBI:57540"/>
    </cofactor>
</comment>
<dbReference type="PANTHER" id="PTHR43078">
    <property type="entry name" value="UDP-GLUCURONIC ACID DECARBOXYLASE-RELATED"/>
    <property type="match status" value="1"/>
</dbReference>
<dbReference type="SUPFAM" id="SSF51735">
    <property type="entry name" value="NAD(P)-binding Rossmann-fold domains"/>
    <property type="match status" value="1"/>
</dbReference>
<dbReference type="GO" id="GO:0042732">
    <property type="term" value="P:D-xylose metabolic process"/>
    <property type="evidence" value="ECO:0007669"/>
    <property type="project" value="InterPro"/>
</dbReference>
<dbReference type="GO" id="GO:0070403">
    <property type="term" value="F:NAD+ binding"/>
    <property type="evidence" value="ECO:0007669"/>
    <property type="project" value="InterPro"/>
</dbReference>
<accession>A0A368X4B1</accession>
<keyword evidence="4" id="KW-0456">Lyase</keyword>
<evidence type="ECO:0000313" key="6">
    <source>
        <dbReference type="EMBL" id="RCW62862.1"/>
    </source>
</evidence>
<evidence type="ECO:0000313" key="7">
    <source>
        <dbReference type="Proteomes" id="UP000252585"/>
    </source>
</evidence>
<proteinExistence type="predicted"/>
<dbReference type="EMBL" id="QPJJ01000022">
    <property type="protein sequence ID" value="RCW62862.1"/>
    <property type="molecule type" value="Genomic_DNA"/>
</dbReference>
<dbReference type="PANTHER" id="PTHR43078:SF6">
    <property type="entry name" value="UDP-GLUCURONIC ACID DECARBOXYLASE 1"/>
    <property type="match status" value="1"/>
</dbReference>
<dbReference type="GO" id="GO:0005737">
    <property type="term" value="C:cytoplasm"/>
    <property type="evidence" value="ECO:0007669"/>
    <property type="project" value="TreeGrafter"/>
</dbReference>
<dbReference type="InterPro" id="IPR044516">
    <property type="entry name" value="UXS-like"/>
</dbReference>
<gene>
    <name evidence="6" type="ORF">DFR57_12231</name>
</gene>
<dbReference type="AlphaFoldDB" id="A0A368X4B1"/>
<evidence type="ECO:0000259" key="5">
    <source>
        <dbReference type="Pfam" id="PF01370"/>
    </source>
</evidence>
<evidence type="ECO:0000256" key="3">
    <source>
        <dbReference type="ARBA" id="ARBA00023027"/>
    </source>
</evidence>
<comment type="caution">
    <text evidence="6">The sequence shown here is derived from an EMBL/GenBank/DDBJ whole genome shotgun (WGS) entry which is preliminary data.</text>
</comment>
<dbReference type="InterPro" id="IPR001509">
    <property type="entry name" value="Epimerase_deHydtase"/>
</dbReference>
<organism evidence="6 7">
    <name type="scientific">Saliterribacillus persicus</name>
    <dbReference type="NCBI Taxonomy" id="930114"/>
    <lineage>
        <taxon>Bacteria</taxon>
        <taxon>Bacillati</taxon>
        <taxon>Bacillota</taxon>
        <taxon>Bacilli</taxon>
        <taxon>Bacillales</taxon>
        <taxon>Bacillaceae</taxon>
        <taxon>Saliterribacillus</taxon>
    </lineage>
</organism>
<dbReference type="GO" id="GO:0048040">
    <property type="term" value="F:UDP-glucuronate decarboxylase activity"/>
    <property type="evidence" value="ECO:0007669"/>
    <property type="project" value="TreeGrafter"/>
</dbReference>
<protein>
    <submittedName>
        <fullName evidence="6">UDP-glucose 4-epimerase</fullName>
    </submittedName>
</protein>
<evidence type="ECO:0000256" key="2">
    <source>
        <dbReference type="ARBA" id="ARBA00022793"/>
    </source>
</evidence>
<dbReference type="Proteomes" id="UP000252585">
    <property type="component" value="Unassembled WGS sequence"/>
</dbReference>
<sequence length="323" mass="35950">MKKILITGGAGFIGSHLVDHLLKKGYKITVIDDLSNGSTEHLTEAFEHANFTFHEASVLNKQVIDQLIEANDVVYHLAAVLGVKNTVDDPLKVIDGNILGTRVVLESAAQFNKKVIFASTSEIYGKNDTLPYREDSDRVLGDPSINRWCYATAKALDEHLCFAYAEKGLPVTVIRFFNTYGPRQTNSDYGGVVPIFITKALKGESLPIFGDGKQLRSFGYVKDVVKGLEKAIDEKTNHQAINIGATEQVSIEELAKRIQYLTKNEAPFSFIPYEKAYGKGYEDIPSRLPSLEKAKELLNYVPKTALDAGLLETIEWYKSRLEN</sequence>
<dbReference type="OrthoDB" id="9771073at2"/>
<evidence type="ECO:0000256" key="1">
    <source>
        <dbReference type="ARBA" id="ARBA00001911"/>
    </source>
</evidence>
<feature type="domain" description="NAD-dependent epimerase/dehydratase" evidence="5">
    <location>
        <begin position="4"/>
        <end position="244"/>
    </location>
</feature>